<dbReference type="PATRIC" id="fig|1408103.3.peg.113"/>
<dbReference type="Pfam" id="PF16868">
    <property type="entry name" value="NMT1_3"/>
    <property type="match status" value="1"/>
</dbReference>
<dbReference type="EMBL" id="LAYY01000001">
    <property type="protein sequence ID" value="KKK39813.1"/>
    <property type="molecule type" value="Genomic_DNA"/>
</dbReference>
<evidence type="ECO:0000313" key="3">
    <source>
        <dbReference type="EMBL" id="KKK39813.1"/>
    </source>
</evidence>
<evidence type="ECO:0000313" key="4">
    <source>
        <dbReference type="Proteomes" id="UP000034166"/>
    </source>
</evidence>
<feature type="signal peptide" evidence="2">
    <location>
        <begin position="1"/>
        <end position="21"/>
    </location>
</feature>
<comment type="caution">
    <text evidence="3">The sequence shown here is derived from an EMBL/GenBank/DDBJ whole genome shotgun (WGS) entry which is preliminary data.</text>
</comment>
<dbReference type="InterPro" id="IPR011852">
    <property type="entry name" value="TRAP_TAXI"/>
</dbReference>
<dbReference type="CDD" id="cd13520">
    <property type="entry name" value="PBP2_TAXI_TRAP"/>
    <property type="match status" value="1"/>
</dbReference>
<gene>
    <name evidence="3" type="ORF">WQ57_00500</name>
</gene>
<keyword evidence="2" id="KW-0732">Signal</keyword>
<dbReference type="SUPFAM" id="SSF53850">
    <property type="entry name" value="Periplasmic binding protein-like II"/>
    <property type="match status" value="1"/>
</dbReference>
<sequence length="332" mass="36436">MKKLLGYMVLLLLLTVISACGKDSSSAAGEAKAEPSFVRFVASTPGGAWYPPATAMELIISENLENASVRVSPGGGEANAKTVGDGDAEMGYTQTASAGAAYRGESPFEKEFTELRHLFTTTPVGLHLAVKKDSEIKSIEDLKDKRIGMAPEGYLANTVAERLFEVYGFTLEDIKANGGQISYLGLTEGPQSLVDGNIDVYLGQGLWPYGPFMEIDNNPGVRFLEIDEKIIDEFLEKYPVYSKFTIPKDTYKSLDKDLQTVGTYAAVVTHKDVPDEQIYNIVKAIWENVEKVHEASPSDKEWMKLENAVEGISIPVHPGAKKYYEEKGMKVE</sequence>
<dbReference type="AlphaFoldDB" id="A0A0M2T064"/>
<keyword evidence="4" id="KW-1185">Reference proteome</keyword>
<organism evidence="3 4">
    <name type="scientific">Mesobacillus campisalis</name>
    <dbReference type="NCBI Taxonomy" id="1408103"/>
    <lineage>
        <taxon>Bacteria</taxon>
        <taxon>Bacillati</taxon>
        <taxon>Bacillota</taxon>
        <taxon>Bacilli</taxon>
        <taxon>Bacillales</taxon>
        <taxon>Bacillaceae</taxon>
        <taxon>Mesobacillus</taxon>
    </lineage>
</organism>
<evidence type="ECO:0000256" key="2">
    <source>
        <dbReference type="SAM" id="SignalP"/>
    </source>
</evidence>
<dbReference type="Proteomes" id="UP000034166">
    <property type="component" value="Unassembled WGS sequence"/>
</dbReference>
<dbReference type="PROSITE" id="PS51257">
    <property type="entry name" value="PROKAR_LIPOPROTEIN"/>
    <property type="match status" value="1"/>
</dbReference>
<dbReference type="PANTHER" id="PTHR42941:SF1">
    <property type="entry name" value="SLL1037 PROTEIN"/>
    <property type="match status" value="1"/>
</dbReference>
<reference evidence="3 4" key="1">
    <citation type="submission" date="2015-04" db="EMBL/GenBank/DDBJ databases">
        <title>Taxonomic description and genome sequence of Bacillus campisalis sp. nov., a novel member of the genus Bacillus isolated from solar saltern.</title>
        <authorList>
            <person name="Mathan Kumar R."/>
            <person name="Kaur G."/>
            <person name="Kumar A."/>
            <person name="Singh N.K."/>
            <person name="Kaur N."/>
            <person name="Kumar N."/>
            <person name="Mayilraj S."/>
        </authorList>
    </citation>
    <scope>NUCLEOTIDE SEQUENCE [LARGE SCALE GENOMIC DNA]</scope>
    <source>
        <strain evidence="3 4">SA2-6</strain>
    </source>
</reference>
<dbReference type="NCBIfam" id="TIGR02122">
    <property type="entry name" value="TRAP_TAXI"/>
    <property type="match status" value="1"/>
</dbReference>
<protein>
    <recommendedName>
        <fullName evidence="5">C4-dicarboxylate ABC transporter substrate-binding protein</fullName>
    </recommendedName>
</protein>
<feature type="region of interest" description="Disordered" evidence="1">
    <location>
        <begin position="70"/>
        <end position="89"/>
    </location>
</feature>
<name>A0A0M2T064_9BACI</name>
<dbReference type="PANTHER" id="PTHR42941">
    <property type="entry name" value="SLL1037 PROTEIN"/>
    <property type="match status" value="1"/>
</dbReference>
<dbReference type="Gene3D" id="3.40.190.10">
    <property type="entry name" value="Periplasmic binding protein-like II"/>
    <property type="match status" value="2"/>
</dbReference>
<evidence type="ECO:0000256" key="1">
    <source>
        <dbReference type="SAM" id="MobiDB-lite"/>
    </source>
</evidence>
<dbReference type="RefSeq" id="WP_046521754.1">
    <property type="nucleotide sequence ID" value="NZ_LAYY01000001.1"/>
</dbReference>
<accession>A0A0M2T064</accession>
<feature type="chain" id="PRO_5039111245" description="C4-dicarboxylate ABC transporter substrate-binding protein" evidence="2">
    <location>
        <begin position="22"/>
        <end position="332"/>
    </location>
</feature>
<evidence type="ECO:0008006" key="5">
    <source>
        <dbReference type="Google" id="ProtNLM"/>
    </source>
</evidence>
<proteinExistence type="predicted"/>